<gene>
    <name evidence="1" type="ORF">FC89_GL000458</name>
</gene>
<dbReference type="PANTHER" id="PTHR38460">
    <property type="entry name" value="TAUTOMERASE YOLI-RELATED"/>
    <property type="match status" value="1"/>
</dbReference>
<dbReference type="Gene3D" id="3.30.429.10">
    <property type="entry name" value="Macrophage Migration Inhibitory Factor"/>
    <property type="match status" value="1"/>
</dbReference>
<sequence>MPLIRFDLQKGRSPEKIKQILDVTHTVVVDVFKVPQRDRYQIVTQHEPYEMVIQDTGLGFERSEKVVVVSITSSPRKKEDIIKFYKTLAERLGANQLVDPKDLMVNIVLNTKENWSFGYGKAQFLTGEL</sequence>
<keyword evidence="2" id="KW-1185">Reference proteome</keyword>
<dbReference type="STRING" id="1423750.FC89_GL000458"/>
<name>A0A0R1VP21_9LACO</name>
<evidence type="ECO:0000313" key="2">
    <source>
        <dbReference type="Proteomes" id="UP000051451"/>
    </source>
</evidence>
<accession>A0A0R1VP21</accession>
<proteinExistence type="predicted"/>
<dbReference type="SUPFAM" id="SSF55331">
    <property type="entry name" value="Tautomerase/MIF"/>
    <property type="match status" value="1"/>
</dbReference>
<dbReference type="RefSeq" id="WP_057871237.1">
    <property type="nucleotide sequence ID" value="NZ_AZGB01000009.1"/>
</dbReference>
<reference evidence="1 2" key="1">
    <citation type="journal article" date="2015" name="Genome Announc.">
        <title>Expanding the biotechnology potential of lactobacilli through comparative genomics of 213 strains and associated genera.</title>
        <authorList>
            <person name="Sun Z."/>
            <person name="Harris H.M."/>
            <person name="McCann A."/>
            <person name="Guo C."/>
            <person name="Argimon S."/>
            <person name="Zhang W."/>
            <person name="Yang X."/>
            <person name="Jeffery I.B."/>
            <person name="Cooney J.C."/>
            <person name="Kagawa T.F."/>
            <person name="Liu W."/>
            <person name="Song Y."/>
            <person name="Salvetti E."/>
            <person name="Wrobel A."/>
            <person name="Rasinkangas P."/>
            <person name="Parkhill J."/>
            <person name="Rea M.C."/>
            <person name="O'Sullivan O."/>
            <person name="Ritari J."/>
            <person name="Douillard F.P."/>
            <person name="Paul Ross R."/>
            <person name="Yang R."/>
            <person name="Briner A.E."/>
            <person name="Felis G.E."/>
            <person name="de Vos W.M."/>
            <person name="Barrangou R."/>
            <person name="Klaenhammer T.R."/>
            <person name="Caufield P.W."/>
            <person name="Cui Y."/>
            <person name="Zhang H."/>
            <person name="O'Toole P.W."/>
        </authorList>
    </citation>
    <scope>NUCLEOTIDE SEQUENCE [LARGE SCALE GENOMIC DNA]</scope>
    <source>
        <strain evidence="1 2">DSM 18630</strain>
    </source>
</reference>
<dbReference type="Pfam" id="PF14552">
    <property type="entry name" value="Tautomerase_2"/>
    <property type="match status" value="1"/>
</dbReference>
<organism evidence="1 2">
    <name type="scientific">Liquorilactobacillus ghanensis DSM 18630</name>
    <dbReference type="NCBI Taxonomy" id="1423750"/>
    <lineage>
        <taxon>Bacteria</taxon>
        <taxon>Bacillati</taxon>
        <taxon>Bacillota</taxon>
        <taxon>Bacilli</taxon>
        <taxon>Lactobacillales</taxon>
        <taxon>Lactobacillaceae</taxon>
        <taxon>Liquorilactobacillus</taxon>
    </lineage>
</organism>
<dbReference type="InterPro" id="IPR037479">
    <property type="entry name" value="Tauto_MSAD"/>
</dbReference>
<evidence type="ECO:0000313" key="1">
    <source>
        <dbReference type="EMBL" id="KRM07141.1"/>
    </source>
</evidence>
<dbReference type="AlphaFoldDB" id="A0A0R1VP21"/>
<dbReference type="Proteomes" id="UP000051451">
    <property type="component" value="Unassembled WGS sequence"/>
</dbReference>
<dbReference type="InterPro" id="IPR014347">
    <property type="entry name" value="Tautomerase/MIF_sf"/>
</dbReference>
<protein>
    <submittedName>
        <fullName evidence="1">4-oxalocrotonate tautomerase</fullName>
    </submittedName>
</protein>
<dbReference type="EMBL" id="AZGB01000009">
    <property type="protein sequence ID" value="KRM07141.1"/>
    <property type="molecule type" value="Genomic_DNA"/>
</dbReference>
<dbReference type="PANTHER" id="PTHR38460:SF1">
    <property type="entry name" value="TAUTOMERASE YOLI-RELATED"/>
    <property type="match status" value="1"/>
</dbReference>
<dbReference type="PATRIC" id="fig|1423750.3.peg.471"/>
<comment type="caution">
    <text evidence="1">The sequence shown here is derived from an EMBL/GenBank/DDBJ whole genome shotgun (WGS) entry which is preliminary data.</text>
</comment>
<dbReference type="GeneID" id="98318504"/>
<dbReference type="OrthoDB" id="9804765at2"/>